<gene>
    <name evidence="3" type="ORF">Pla123a_42260</name>
</gene>
<dbReference type="EMBL" id="SJPO01000012">
    <property type="protein sequence ID" value="TWT67670.1"/>
    <property type="molecule type" value="Genomic_DNA"/>
</dbReference>
<reference evidence="3 4" key="1">
    <citation type="submission" date="2019-02" db="EMBL/GenBank/DDBJ databases">
        <title>Deep-cultivation of Planctomycetes and their phenomic and genomic characterization uncovers novel biology.</title>
        <authorList>
            <person name="Wiegand S."/>
            <person name="Jogler M."/>
            <person name="Boedeker C."/>
            <person name="Pinto D."/>
            <person name="Vollmers J."/>
            <person name="Rivas-Marin E."/>
            <person name="Kohn T."/>
            <person name="Peeters S.H."/>
            <person name="Heuer A."/>
            <person name="Rast P."/>
            <person name="Oberbeckmann S."/>
            <person name="Bunk B."/>
            <person name="Jeske O."/>
            <person name="Meyerdierks A."/>
            <person name="Storesund J.E."/>
            <person name="Kallscheuer N."/>
            <person name="Luecker S."/>
            <person name="Lage O.M."/>
            <person name="Pohl T."/>
            <person name="Merkel B.J."/>
            <person name="Hornburger P."/>
            <person name="Mueller R.-W."/>
            <person name="Bruemmer F."/>
            <person name="Labrenz M."/>
            <person name="Spormann A.M."/>
            <person name="Op Den Camp H."/>
            <person name="Overmann J."/>
            <person name="Amann R."/>
            <person name="Jetten M.S.M."/>
            <person name="Mascher T."/>
            <person name="Medema M.H."/>
            <person name="Devos D.P."/>
            <person name="Kaster A.-K."/>
            <person name="Ovreas L."/>
            <person name="Rohde M."/>
            <person name="Galperin M.Y."/>
            <person name="Jogler C."/>
        </authorList>
    </citation>
    <scope>NUCLEOTIDE SEQUENCE [LARGE SCALE GENOMIC DNA]</scope>
    <source>
        <strain evidence="3 4">Pla123a</strain>
    </source>
</reference>
<dbReference type="InterPro" id="IPR053957">
    <property type="entry name" value="DUF2089_Zn_ribbon"/>
</dbReference>
<dbReference type="SUPFAM" id="SSF88659">
    <property type="entry name" value="Sigma3 and sigma4 domains of RNA polymerase sigma factors"/>
    <property type="match status" value="1"/>
</dbReference>
<dbReference type="InterPro" id="IPR018658">
    <property type="entry name" value="DUF2089"/>
</dbReference>
<dbReference type="Proteomes" id="UP000318478">
    <property type="component" value="Unassembled WGS sequence"/>
</dbReference>
<dbReference type="Pfam" id="PF22747">
    <property type="entry name" value="Zn_ribbon_DUF2089"/>
    <property type="match status" value="1"/>
</dbReference>
<organism evidence="3 4">
    <name type="scientific">Posidoniimonas polymericola</name>
    <dbReference type="NCBI Taxonomy" id="2528002"/>
    <lineage>
        <taxon>Bacteria</taxon>
        <taxon>Pseudomonadati</taxon>
        <taxon>Planctomycetota</taxon>
        <taxon>Planctomycetia</taxon>
        <taxon>Pirellulales</taxon>
        <taxon>Lacipirellulaceae</taxon>
        <taxon>Posidoniimonas</taxon>
    </lineage>
</organism>
<dbReference type="OrthoDB" id="9797643at2"/>
<feature type="domain" description="DUF2089" evidence="2">
    <location>
        <begin position="7"/>
        <end position="37"/>
    </location>
</feature>
<dbReference type="InterPro" id="IPR013324">
    <property type="entry name" value="RNA_pol_sigma_r3/r4-like"/>
</dbReference>
<feature type="domain" description="DUF2089" evidence="1">
    <location>
        <begin position="40"/>
        <end position="84"/>
    </location>
</feature>
<evidence type="ECO:0000313" key="3">
    <source>
        <dbReference type="EMBL" id="TWT67670.1"/>
    </source>
</evidence>
<dbReference type="Pfam" id="PF09862">
    <property type="entry name" value="DUF2089"/>
    <property type="match status" value="1"/>
</dbReference>
<evidence type="ECO:0000259" key="1">
    <source>
        <dbReference type="Pfam" id="PF09862"/>
    </source>
</evidence>
<evidence type="ECO:0000313" key="4">
    <source>
        <dbReference type="Proteomes" id="UP000318478"/>
    </source>
</evidence>
<keyword evidence="4" id="KW-1185">Reference proteome</keyword>
<protein>
    <submittedName>
        <fullName evidence="3">RNA polymerase sigma factor RpoE</fullName>
    </submittedName>
</protein>
<comment type="caution">
    <text evidence="3">The sequence shown here is derived from an EMBL/GenBank/DDBJ whole genome shotgun (WGS) entry which is preliminary data.</text>
</comment>
<name>A0A5C5XXI9_9BACT</name>
<dbReference type="Gene3D" id="1.10.10.10">
    <property type="entry name" value="Winged helix-like DNA-binding domain superfamily/Winged helix DNA-binding domain"/>
    <property type="match status" value="1"/>
</dbReference>
<evidence type="ECO:0000259" key="2">
    <source>
        <dbReference type="Pfam" id="PF22747"/>
    </source>
</evidence>
<dbReference type="AlphaFoldDB" id="A0A5C5XXI9"/>
<sequence length="108" mass="11955">MPPTNSCPYCQQTMHVCGMHCPACDVEVRAEFPASRLSELPTEHQRFIELFVLSGGSLKQIAEQAGVSYPTVRSRLDKVIRTLRESVEASQRQAQAELPDAAQVLKAI</sequence>
<dbReference type="InterPro" id="IPR036388">
    <property type="entry name" value="WH-like_DNA-bd_sf"/>
</dbReference>
<proteinExistence type="predicted"/>
<accession>A0A5C5XXI9</accession>
<dbReference type="RefSeq" id="WP_146590607.1">
    <property type="nucleotide sequence ID" value="NZ_SJPO01000012.1"/>
</dbReference>